<evidence type="ECO:0000259" key="2">
    <source>
        <dbReference type="Pfam" id="PF00582"/>
    </source>
</evidence>
<dbReference type="Gene3D" id="3.40.50.620">
    <property type="entry name" value="HUPs"/>
    <property type="match status" value="1"/>
</dbReference>
<evidence type="ECO:0000313" key="4">
    <source>
        <dbReference type="Proteomes" id="UP001239909"/>
    </source>
</evidence>
<keyword evidence="4" id="KW-1185">Reference proteome</keyword>
<dbReference type="InterPro" id="IPR006016">
    <property type="entry name" value="UspA"/>
</dbReference>
<protein>
    <recommendedName>
        <fullName evidence="2">UspA domain-containing protein</fullName>
    </recommendedName>
</protein>
<evidence type="ECO:0000313" key="3">
    <source>
        <dbReference type="EMBL" id="GMG81936.1"/>
    </source>
</evidence>
<dbReference type="PRINTS" id="PR01438">
    <property type="entry name" value="UNVRSLSTRESS"/>
</dbReference>
<accession>A0ABQ6LND2</accession>
<dbReference type="RefSeq" id="WP_285670677.1">
    <property type="nucleotide sequence ID" value="NZ_BSYI01000007.1"/>
</dbReference>
<sequence length="137" mass="14146">MYSSIMVPVDLAHTKALEKALATAADLAKAYGASLTYVGVTTNTPGPLAHDPKEFGAKLDAFVAAETAARDVEGAGLVVTSHDPSANLNKDLLEAARQTGADLVVMGSHMPGLSDHIFTGHAPYVATHAPVSVLVVR</sequence>
<name>A0ABQ6LND2_9RHOB</name>
<evidence type="ECO:0000256" key="1">
    <source>
        <dbReference type="ARBA" id="ARBA00008791"/>
    </source>
</evidence>
<comment type="similarity">
    <text evidence="1">Belongs to the universal stress protein A family.</text>
</comment>
<dbReference type="EMBL" id="BSYI01000007">
    <property type="protein sequence ID" value="GMG81936.1"/>
    <property type="molecule type" value="Genomic_DNA"/>
</dbReference>
<organism evidence="3 4">
    <name type="scientific">Paralimibaculum aggregatum</name>
    <dbReference type="NCBI Taxonomy" id="3036245"/>
    <lineage>
        <taxon>Bacteria</taxon>
        <taxon>Pseudomonadati</taxon>
        <taxon>Pseudomonadota</taxon>
        <taxon>Alphaproteobacteria</taxon>
        <taxon>Rhodobacterales</taxon>
        <taxon>Paracoccaceae</taxon>
        <taxon>Paralimibaculum</taxon>
    </lineage>
</organism>
<dbReference type="CDD" id="cd00293">
    <property type="entry name" value="USP-like"/>
    <property type="match status" value="1"/>
</dbReference>
<proteinExistence type="inferred from homology"/>
<reference evidence="3 4" key="1">
    <citation type="submission" date="2023-04" db="EMBL/GenBank/DDBJ databases">
        <title>Marinoamorphus aggregata gen. nov., sp. Nov., isolate from tissue of brittle star Ophioplocus japonicus.</title>
        <authorList>
            <person name="Kawano K."/>
            <person name="Sawayama S."/>
            <person name="Nakagawa S."/>
        </authorList>
    </citation>
    <scope>NUCLEOTIDE SEQUENCE [LARGE SCALE GENOMIC DNA]</scope>
    <source>
        <strain evidence="3 4">NKW23</strain>
    </source>
</reference>
<feature type="domain" description="UspA" evidence="2">
    <location>
        <begin position="1"/>
        <end position="137"/>
    </location>
</feature>
<dbReference type="PANTHER" id="PTHR46268">
    <property type="entry name" value="STRESS RESPONSE PROTEIN NHAX"/>
    <property type="match status" value="1"/>
</dbReference>
<comment type="caution">
    <text evidence="3">The sequence shown here is derived from an EMBL/GenBank/DDBJ whole genome shotgun (WGS) entry which is preliminary data.</text>
</comment>
<dbReference type="Pfam" id="PF00582">
    <property type="entry name" value="Usp"/>
    <property type="match status" value="1"/>
</dbReference>
<dbReference type="InterPro" id="IPR014729">
    <property type="entry name" value="Rossmann-like_a/b/a_fold"/>
</dbReference>
<dbReference type="Proteomes" id="UP001239909">
    <property type="component" value="Unassembled WGS sequence"/>
</dbReference>
<dbReference type="InterPro" id="IPR006015">
    <property type="entry name" value="Universal_stress_UspA"/>
</dbReference>
<gene>
    <name evidence="3" type="ORF">LNKW23_11490</name>
</gene>
<dbReference type="SUPFAM" id="SSF52402">
    <property type="entry name" value="Adenine nucleotide alpha hydrolases-like"/>
    <property type="match status" value="1"/>
</dbReference>
<dbReference type="PANTHER" id="PTHR46268:SF6">
    <property type="entry name" value="UNIVERSAL STRESS PROTEIN UP12"/>
    <property type="match status" value="1"/>
</dbReference>